<organism evidence="9 10">
    <name type="scientific">Dysgonomonas macrotermitis</name>
    <dbReference type="NCBI Taxonomy" id="1346286"/>
    <lineage>
        <taxon>Bacteria</taxon>
        <taxon>Pseudomonadati</taxon>
        <taxon>Bacteroidota</taxon>
        <taxon>Bacteroidia</taxon>
        <taxon>Bacteroidales</taxon>
        <taxon>Dysgonomonadaceae</taxon>
        <taxon>Dysgonomonas</taxon>
    </lineage>
</organism>
<evidence type="ECO:0000256" key="6">
    <source>
        <dbReference type="ARBA" id="ARBA00023136"/>
    </source>
</evidence>
<comment type="subcellular location">
    <subcellularLocation>
        <location evidence="1">Membrane</location>
        <topology evidence="1">Multi-pass membrane protein</topology>
    </subcellularLocation>
</comment>
<proteinExistence type="predicted"/>
<keyword evidence="3 7" id="KW-0812">Transmembrane</keyword>
<dbReference type="InterPro" id="IPR006153">
    <property type="entry name" value="Cation/H_exchanger_TM"/>
</dbReference>
<reference evidence="10" key="1">
    <citation type="submission" date="2016-11" db="EMBL/GenBank/DDBJ databases">
        <authorList>
            <person name="Varghese N."/>
            <person name="Submissions S."/>
        </authorList>
    </citation>
    <scope>NUCLEOTIDE SEQUENCE [LARGE SCALE GENOMIC DNA]</scope>
    <source>
        <strain evidence="10">DSM 27370</strain>
    </source>
</reference>
<feature type="transmembrane region" description="Helical" evidence="7">
    <location>
        <begin position="18"/>
        <end position="36"/>
    </location>
</feature>
<keyword evidence="4 7" id="KW-1133">Transmembrane helix</keyword>
<dbReference type="Proteomes" id="UP000184480">
    <property type="component" value="Unassembled WGS sequence"/>
</dbReference>
<feature type="domain" description="Cation/H+ exchanger transmembrane" evidence="8">
    <location>
        <begin position="86"/>
        <end position="467"/>
    </location>
</feature>
<feature type="transmembrane region" description="Helical" evidence="7">
    <location>
        <begin position="204"/>
        <end position="225"/>
    </location>
</feature>
<dbReference type="PANTHER" id="PTHR32468">
    <property type="entry name" value="CATION/H + ANTIPORTER"/>
    <property type="match status" value="1"/>
</dbReference>
<evidence type="ECO:0000256" key="5">
    <source>
        <dbReference type="ARBA" id="ARBA00023065"/>
    </source>
</evidence>
<accession>A0A1M5E002</accession>
<dbReference type="AlphaFoldDB" id="A0A1M5E002"/>
<dbReference type="STRING" id="1346286.SAMN05444362_109107"/>
<feature type="transmembrane region" description="Helical" evidence="7">
    <location>
        <begin position="266"/>
        <end position="291"/>
    </location>
</feature>
<evidence type="ECO:0000256" key="2">
    <source>
        <dbReference type="ARBA" id="ARBA00022448"/>
    </source>
</evidence>
<dbReference type="GO" id="GO:0015297">
    <property type="term" value="F:antiporter activity"/>
    <property type="evidence" value="ECO:0007669"/>
    <property type="project" value="InterPro"/>
</dbReference>
<feature type="transmembrane region" description="Helical" evidence="7">
    <location>
        <begin position="103"/>
        <end position="122"/>
    </location>
</feature>
<gene>
    <name evidence="9" type="ORF">SAMN05444362_109107</name>
</gene>
<evidence type="ECO:0000256" key="3">
    <source>
        <dbReference type="ARBA" id="ARBA00022692"/>
    </source>
</evidence>
<dbReference type="Pfam" id="PF00999">
    <property type="entry name" value="Na_H_Exchanger"/>
    <property type="match status" value="1"/>
</dbReference>
<keyword evidence="2" id="KW-0813">Transport</keyword>
<feature type="transmembrane region" description="Helical" evidence="7">
    <location>
        <begin position="237"/>
        <end position="260"/>
    </location>
</feature>
<dbReference type="Gene3D" id="1.20.1530.20">
    <property type="match status" value="1"/>
</dbReference>
<feature type="transmembrane region" description="Helical" evidence="7">
    <location>
        <begin position="134"/>
        <end position="157"/>
    </location>
</feature>
<feature type="transmembrane region" description="Helical" evidence="7">
    <location>
        <begin position="303"/>
        <end position="322"/>
    </location>
</feature>
<feature type="transmembrane region" description="Helical" evidence="7">
    <location>
        <begin position="357"/>
        <end position="373"/>
    </location>
</feature>
<evidence type="ECO:0000313" key="10">
    <source>
        <dbReference type="Proteomes" id="UP000184480"/>
    </source>
</evidence>
<feature type="transmembrane region" description="Helical" evidence="7">
    <location>
        <begin position="328"/>
        <end position="345"/>
    </location>
</feature>
<evidence type="ECO:0000256" key="7">
    <source>
        <dbReference type="SAM" id="Phobius"/>
    </source>
</evidence>
<dbReference type="GO" id="GO:1902600">
    <property type="term" value="P:proton transmembrane transport"/>
    <property type="evidence" value="ECO:0007669"/>
    <property type="project" value="InterPro"/>
</dbReference>
<keyword evidence="5" id="KW-0406">Ion transport</keyword>
<feature type="transmembrane region" description="Helical" evidence="7">
    <location>
        <begin position="169"/>
        <end position="192"/>
    </location>
</feature>
<feature type="transmembrane region" description="Helical" evidence="7">
    <location>
        <begin position="70"/>
        <end position="91"/>
    </location>
</feature>
<feature type="transmembrane region" description="Helical" evidence="7">
    <location>
        <begin position="385"/>
        <end position="407"/>
    </location>
</feature>
<name>A0A1M5E002_9BACT</name>
<dbReference type="GO" id="GO:0016020">
    <property type="term" value="C:membrane"/>
    <property type="evidence" value="ECO:0007669"/>
    <property type="project" value="UniProtKB-SubCell"/>
</dbReference>
<evidence type="ECO:0000259" key="8">
    <source>
        <dbReference type="Pfam" id="PF00999"/>
    </source>
</evidence>
<dbReference type="EMBL" id="FQUC01000009">
    <property type="protein sequence ID" value="SHF72573.1"/>
    <property type="molecule type" value="Genomic_DNA"/>
</dbReference>
<keyword evidence="10" id="KW-1185">Reference proteome</keyword>
<dbReference type="PANTHER" id="PTHR32468:SF0">
    <property type="entry name" value="K(+)_H(+) ANTIPORTER 1"/>
    <property type="match status" value="1"/>
</dbReference>
<protein>
    <submittedName>
        <fullName evidence="9">Transporter, CPA2 family</fullName>
    </submittedName>
</protein>
<sequence>MYQKTKACVINMKKYKNIIFYTSILSLTAILLYTIITFGKDNLESGRQIEELINNGSAWSDFLTSVITEATGSTALLILQIIVILFFVRFFGWICQRIGQPTVIGEIIAGIVLGPSLLGAFFPEISATIFPESSIGNIKLLSEIGLVLFMFIVGMELDLKVLRNRANDAVLISHSCIALLFVLGTTFAYFIYPYFTFADVRFLPFALFMGIAMSITAFPVLARIVHERGLNKTPLGAMVITCAAVDDITAWCLLAAVIAIAKAGTFVSSLYVILFAVAYVIVMFKLVRPFLQRVADLQTSKNIISKSIIGIFFLTLFVSAYMTSIIGIHPLFGAFLAGVIMPPNINFRRLFVDKIEDISLVILLPLFFVYTGLNTKIGLLNTPELWALCGCIIFIATFGKLIGGTLVSRFIGFDWKSSMTIGALMNTRGLMELVVLNIGYDLGILTPEIFAMMVVMALVTTFLTSPILDLIEKIFKNKPLASEVKQRKPYKILVSFEESIVGRKLLLIANSFVKKDQQYSEIDMVHISPGNGLYQHDMEDEEHDVFEPVIFASKALNQPITTIFEVASNPTRKIAKMANEGSYDFLLINAHNSIYGGKGNILGYMLGVSNKILHIPTRIYSWMTKTKKAAKTNSISLDEGTRSILTHSNAPVGIFLDRGLTEIKNVIVPVLDQDDIFIGKFMGRMARHSYARITLWDAIGLMDSSIDFVKSVREIRAVNPYLFQLWNNNIPVDRDIFNKHNLVMISLKSWRNLKENHPDWVKSMPSVLLLNE</sequence>
<evidence type="ECO:0000256" key="1">
    <source>
        <dbReference type="ARBA" id="ARBA00004141"/>
    </source>
</evidence>
<dbReference type="InterPro" id="IPR038770">
    <property type="entry name" value="Na+/solute_symporter_sf"/>
</dbReference>
<dbReference type="InterPro" id="IPR050794">
    <property type="entry name" value="CPA2_transporter"/>
</dbReference>
<keyword evidence="6 7" id="KW-0472">Membrane</keyword>
<evidence type="ECO:0000256" key="4">
    <source>
        <dbReference type="ARBA" id="ARBA00022989"/>
    </source>
</evidence>
<evidence type="ECO:0000313" key="9">
    <source>
        <dbReference type="EMBL" id="SHF72573.1"/>
    </source>
</evidence>